<dbReference type="AGR" id="WB:WBGene00019918"/>
<gene>
    <name evidence="1 3" type="primary">fbxc-36</name>
    <name evidence="1" type="ORF">CELE_R07C3.2</name>
    <name evidence="3" type="ORF">R07C3.2</name>
</gene>
<dbReference type="CTD" id="173475"/>
<dbReference type="PANTHER" id="PTHR31379">
    <property type="entry name" value="F-BOX C PROTEIN-RELATED-RELATED"/>
    <property type="match status" value="1"/>
</dbReference>
<evidence type="ECO:0000313" key="2">
    <source>
        <dbReference type="Proteomes" id="UP000001940"/>
    </source>
</evidence>
<dbReference type="GeneID" id="173475"/>
<dbReference type="RefSeq" id="NP_001305228.1">
    <property type="nucleotide sequence ID" value="NM_001318299.2"/>
</dbReference>
<dbReference type="FunCoup" id="A0A0S4XR78">
    <property type="interactions" value="236"/>
</dbReference>
<evidence type="ECO:0000313" key="1">
    <source>
        <dbReference type="EMBL" id="CUV67081.1"/>
    </source>
</evidence>
<protein>
    <submittedName>
        <fullName evidence="1">FBA_2 domain-containing protein</fullName>
    </submittedName>
</protein>
<dbReference type="EMBL" id="BX284602">
    <property type="protein sequence ID" value="CUV67081.1"/>
    <property type="molecule type" value="Genomic_DNA"/>
</dbReference>
<dbReference type="PaxDb" id="6239-R07C3.2"/>
<dbReference type="InterPro" id="IPR021942">
    <property type="entry name" value="DUF3557"/>
</dbReference>
<dbReference type="PANTHER" id="PTHR31379:SF1">
    <property type="entry name" value="F-BOX C PROTEIN-RELATED"/>
    <property type="match status" value="1"/>
</dbReference>
<organism evidence="1 2">
    <name type="scientific">Caenorhabditis elegans</name>
    <dbReference type="NCBI Taxonomy" id="6239"/>
    <lineage>
        <taxon>Eukaryota</taxon>
        <taxon>Metazoa</taxon>
        <taxon>Ecdysozoa</taxon>
        <taxon>Nematoda</taxon>
        <taxon>Chromadorea</taxon>
        <taxon>Rhabditida</taxon>
        <taxon>Rhabditina</taxon>
        <taxon>Rhabditomorpha</taxon>
        <taxon>Rhabditoidea</taxon>
        <taxon>Rhabditidae</taxon>
        <taxon>Peloderinae</taxon>
        <taxon>Caenorhabditis</taxon>
    </lineage>
</organism>
<name>A0A0S4XR78_CAEEL</name>
<accession>A0A0S4XR78</accession>
<dbReference type="Pfam" id="PF12078">
    <property type="entry name" value="DUF3557"/>
    <property type="match status" value="1"/>
</dbReference>
<sequence>MDSKPISFLSLKCITRYMTSHKRFCLSSRSPSYHTTELSLPLYIKFISWDFDCFQVDDVGFRPIFSAKTPNSPFTVEILRSGISGIVFDERETNTTANDGRMNFAMEYIIDKLLGDRCVPITVETLQISVDRVHYIFSKNLNMICKNLDVSIIETGVTLDTILHTSSYPLKSLSLSNTWAFAHPIILTAELLIVPTSDHFHRITNARVHAISLSGDFKLFIYEWLENGREIGTEFTIGGFRGRDYAKKMVCDIKEEFDERFQVVRRSHFPLSIAIKMNDFSEIYVFYDDIMERSKVYFKVQPTQF</sequence>
<dbReference type="OrthoDB" id="5889481at2759"/>
<evidence type="ECO:0000313" key="3">
    <source>
        <dbReference type="WormBase" id="R07C3.2a"/>
    </source>
</evidence>
<dbReference type="WormBase" id="R07C3.2a">
    <property type="protein sequence ID" value="CE51216"/>
    <property type="gene ID" value="WBGene00019918"/>
    <property type="gene designation" value="fbxc-36"/>
</dbReference>
<dbReference type="ExpressionAtlas" id="A0A0S4XR78">
    <property type="expression patterns" value="baseline and differential"/>
</dbReference>
<reference evidence="1 2" key="1">
    <citation type="journal article" date="1998" name="Science">
        <title>Genome sequence of the nematode C. elegans: a platform for investigating biology.</title>
        <authorList>
            <consortium name="The C. elegans sequencing consortium"/>
            <person name="Sulson J.E."/>
            <person name="Waterston R."/>
        </authorList>
    </citation>
    <scope>NUCLEOTIDE SEQUENCE [LARGE SCALE GENOMIC DNA]</scope>
    <source>
        <strain evidence="1 2">Bristol N2</strain>
    </source>
</reference>
<keyword evidence="2" id="KW-1185">Reference proteome</keyword>
<dbReference type="Proteomes" id="UP000001940">
    <property type="component" value="Chromosome II"/>
</dbReference>
<dbReference type="AlphaFoldDB" id="A0A0S4XR78"/>
<proteinExistence type="predicted"/>
<dbReference type="InParanoid" id="A0A0S4XR78"/>
<dbReference type="Bgee" id="WBGene00019918">
    <property type="expression patterns" value="Expressed in embryo and 3 other cell types or tissues"/>
</dbReference>
<dbReference type="KEGG" id="cel:CELE_R07C3.2"/>